<dbReference type="AlphaFoldDB" id="A0A4R3YWN5"/>
<evidence type="ECO:0000259" key="7">
    <source>
        <dbReference type="Pfam" id="PF23914"/>
    </source>
</evidence>
<dbReference type="GO" id="GO:0017004">
    <property type="term" value="P:cytochrome complex assembly"/>
    <property type="evidence" value="ECO:0007669"/>
    <property type="project" value="UniProtKB-KW"/>
</dbReference>
<dbReference type="Gene3D" id="1.25.40.10">
    <property type="entry name" value="Tetratricopeptide repeat domain"/>
    <property type="match status" value="1"/>
</dbReference>
<keyword evidence="5" id="KW-0812">Transmembrane</keyword>
<accession>A0A4R3YWN5</accession>
<keyword evidence="5" id="KW-0472">Membrane</keyword>
<keyword evidence="9" id="KW-1185">Reference proteome</keyword>
<dbReference type="SUPFAM" id="SSF48452">
    <property type="entry name" value="TPR-like"/>
    <property type="match status" value="1"/>
</dbReference>
<proteinExistence type="predicted"/>
<feature type="transmembrane region" description="Helical" evidence="5">
    <location>
        <begin position="6"/>
        <end position="25"/>
    </location>
</feature>
<organism evidence="8 9">
    <name type="scientific">Luteibacter rhizovicinus</name>
    <dbReference type="NCBI Taxonomy" id="242606"/>
    <lineage>
        <taxon>Bacteria</taxon>
        <taxon>Pseudomonadati</taxon>
        <taxon>Pseudomonadota</taxon>
        <taxon>Gammaproteobacteria</taxon>
        <taxon>Lysobacterales</taxon>
        <taxon>Rhodanobacteraceae</taxon>
        <taxon>Luteibacter</taxon>
    </lineage>
</organism>
<feature type="transmembrane region" description="Helical" evidence="5">
    <location>
        <begin position="37"/>
        <end position="59"/>
    </location>
</feature>
<evidence type="ECO:0000256" key="2">
    <source>
        <dbReference type="ARBA" id="ARBA00022748"/>
    </source>
</evidence>
<dbReference type="PANTHER" id="PTHR47870">
    <property type="entry name" value="CYTOCHROME C-TYPE BIOGENESIS PROTEIN CCMH"/>
    <property type="match status" value="1"/>
</dbReference>
<evidence type="ECO:0000256" key="4">
    <source>
        <dbReference type="PROSITE-ProRule" id="PRU00339"/>
    </source>
</evidence>
<protein>
    <submittedName>
        <fullName evidence="8">Cytochrome c-type biogenesis protein CcmH</fullName>
    </submittedName>
</protein>
<dbReference type="Pfam" id="PF23914">
    <property type="entry name" value="TPR_CcmH_CycH"/>
    <property type="match status" value="1"/>
</dbReference>
<dbReference type="RefSeq" id="WP_132141590.1">
    <property type="nucleotide sequence ID" value="NZ_SMCS01000001.1"/>
</dbReference>
<dbReference type="PANTHER" id="PTHR47870:SF1">
    <property type="entry name" value="CYTOCHROME C-TYPE BIOGENESIS PROTEIN CCMH"/>
    <property type="match status" value="1"/>
</dbReference>
<dbReference type="InterPro" id="IPR056413">
    <property type="entry name" value="TPR_CcmH_CycH"/>
</dbReference>
<dbReference type="InterPro" id="IPR019734">
    <property type="entry name" value="TPR_rpt"/>
</dbReference>
<feature type="repeat" description="TPR" evidence="4">
    <location>
        <begin position="94"/>
        <end position="127"/>
    </location>
</feature>
<feature type="domain" description="Cytochrome c-type biogenesis protein H TPR" evidence="7">
    <location>
        <begin position="83"/>
        <end position="200"/>
    </location>
</feature>
<comment type="caution">
    <text evidence="8">The sequence shown here is derived from an EMBL/GenBank/DDBJ whole genome shotgun (WGS) entry which is preliminary data.</text>
</comment>
<evidence type="ECO:0000256" key="1">
    <source>
        <dbReference type="ARBA" id="ARBA00022737"/>
    </source>
</evidence>
<evidence type="ECO:0000256" key="5">
    <source>
        <dbReference type="SAM" id="Phobius"/>
    </source>
</evidence>
<dbReference type="EMBL" id="SMCS01000001">
    <property type="protein sequence ID" value="TCV97537.1"/>
    <property type="molecule type" value="Genomic_DNA"/>
</dbReference>
<dbReference type="Proteomes" id="UP000295645">
    <property type="component" value="Unassembled WGS sequence"/>
</dbReference>
<dbReference type="InterPro" id="IPR051263">
    <property type="entry name" value="C-type_cytochrome_biogenesis"/>
</dbReference>
<reference evidence="8 9" key="1">
    <citation type="submission" date="2019-03" db="EMBL/GenBank/DDBJ databases">
        <title>Above-ground endophytic microbial communities from plants in different locations in the United States.</title>
        <authorList>
            <person name="Frank C."/>
        </authorList>
    </citation>
    <scope>NUCLEOTIDE SEQUENCE [LARGE SCALE GENOMIC DNA]</scope>
    <source>
        <strain evidence="8 9">LP_13_YM</strain>
    </source>
</reference>
<gene>
    <name evidence="8" type="ORF">EC912_101554</name>
</gene>
<feature type="domain" description="Cytochrome c-type biogenesis protein H Ig-like" evidence="6">
    <location>
        <begin position="237"/>
        <end position="344"/>
    </location>
</feature>
<keyword evidence="1" id="KW-0677">Repeat</keyword>
<name>A0A4R3YWN5_9GAMM</name>
<evidence type="ECO:0000313" key="8">
    <source>
        <dbReference type="EMBL" id="TCV97537.1"/>
    </source>
</evidence>
<dbReference type="InterPro" id="IPR056412">
    <property type="entry name" value="Ig_CycH"/>
</dbReference>
<evidence type="ECO:0000259" key="6">
    <source>
        <dbReference type="Pfam" id="PF23892"/>
    </source>
</evidence>
<evidence type="ECO:0000256" key="3">
    <source>
        <dbReference type="ARBA" id="ARBA00022803"/>
    </source>
</evidence>
<evidence type="ECO:0000313" key="9">
    <source>
        <dbReference type="Proteomes" id="UP000295645"/>
    </source>
</evidence>
<keyword evidence="5" id="KW-1133">Transmembrane helix</keyword>
<dbReference type="Pfam" id="PF23892">
    <property type="entry name" value="Ig_CycH"/>
    <property type="match status" value="1"/>
</dbReference>
<dbReference type="PROSITE" id="PS50005">
    <property type="entry name" value="TPR"/>
    <property type="match status" value="1"/>
</dbReference>
<keyword evidence="3 4" id="KW-0802">TPR repeat</keyword>
<keyword evidence="2" id="KW-0201">Cytochrome c-type biogenesis</keyword>
<sequence length="347" mass="36343">MKFAFYAAAAVMLVIALALLLVPLIRQGRQSGRSRGVFAIVLAIAFVVPLGAIGLYALVGTPATLGGVEKPAQISIPQAIAELRQRLAEQPGDVQGWLLLGQTYGMLKQPSDARDAYDGALKADANNTVAMVGWAEADSLVRPDHRIDGRSRELLERAVAADPQSQRGLWLLGISNFQMGRYAEASALWKKLQPMLDPDSGVAQAVAEQIAQADARAGGATAPAASTSSNTSSRAQLHVEVALAPALKAKLAPGDTLYIFARAENGPPMPLAVAKLPAASLPASVTLTDGMGMTPQFTLSSAPRVFVAARISRNGQAIAQTGDLEGDAGVVDTARTEPVKIVIDRTH</sequence>
<dbReference type="OrthoDB" id="9776053at2"/>
<dbReference type="InterPro" id="IPR011990">
    <property type="entry name" value="TPR-like_helical_dom_sf"/>
</dbReference>